<evidence type="ECO:0000256" key="1">
    <source>
        <dbReference type="SAM" id="Phobius"/>
    </source>
</evidence>
<dbReference type="PANTHER" id="PTHR22911">
    <property type="entry name" value="ACYL-MALONYL CONDENSING ENZYME-RELATED"/>
    <property type="match status" value="1"/>
</dbReference>
<comment type="caution">
    <text evidence="3">The sequence shown here is derived from an EMBL/GenBank/DDBJ whole genome shotgun (WGS) entry which is preliminary data.</text>
</comment>
<keyword evidence="1" id="KW-0472">Membrane</keyword>
<accession>A0ABT1R4E1</accession>
<keyword evidence="1" id="KW-0812">Transmembrane</keyword>
<dbReference type="InterPro" id="IPR000620">
    <property type="entry name" value="EamA_dom"/>
</dbReference>
<feature type="transmembrane region" description="Helical" evidence="1">
    <location>
        <begin position="73"/>
        <end position="93"/>
    </location>
</feature>
<proteinExistence type="predicted"/>
<feature type="transmembrane region" description="Helical" evidence="1">
    <location>
        <begin position="12"/>
        <end position="30"/>
    </location>
</feature>
<name>A0ABT1R4E1_9HYPH</name>
<keyword evidence="4" id="KW-1185">Reference proteome</keyword>
<dbReference type="Pfam" id="PF00892">
    <property type="entry name" value="EamA"/>
    <property type="match status" value="2"/>
</dbReference>
<dbReference type="SUPFAM" id="SSF103481">
    <property type="entry name" value="Multidrug resistance efflux transporter EmrE"/>
    <property type="match status" value="2"/>
</dbReference>
<feature type="domain" description="EamA" evidence="2">
    <location>
        <begin position="14"/>
        <end position="143"/>
    </location>
</feature>
<evidence type="ECO:0000259" key="2">
    <source>
        <dbReference type="Pfam" id="PF00892"/>
    </source>
</evidence>
<feature type="transmembrane region" description="Helical" evidence="1">
    <location>
        <begin position="156"/>
        <end position="175"/>
    </location>
</feature>
<feature type="transmembrane region" description="Helical" evidence="1">
    <location>
        <begin position="273"/>
        <end position="289"/>
    </location>
</feature>
<feature type="transmembrane region" description="Helical" evidence="1">
    <location>
        <begin position="42"/>
        <end position="61"/>
    </location>
</feature>
<dbReference type="InterPro" id="IPR037185">
    <property type="entry name" value="EmrE-like"/>
</dbReference>
<evidence type="ECO:0000313" key="3">
    <source>
        <dbReference type="EMBL" id="MCQ4630038.1"/>
    </source>
</evidence>
<dbReference type="Proteomes" id="UP000996601">
    <property type="component" value="Unassembled WGS sequence"/>
</dbReference>
<feature type="transmembrane region" description="Helical" evidence="1">
    <location>
        <begin position="128"/>
        <end position="150"/>
    </location>
</feature>
<feature type="transmembrane region" description="Helical" evidence="1">
    <location>
        <begin position="218"/>
        <end position="243"/>
    </location>
</feature>
<sequence>MSSIAVSTHRRLALAALLIGGAAIGGSPIFVRLSEVGPLATAFWRVSLALLPFFLISRIAREADEEPAGLRDYVVLLLPGIFLAIDLVAWHLSLHMTSVANATLLANLAPVFVTLGSWLIFRTRITPIFLAGLALALVGVIVLKGGPAAIGGGQLAGDATAIVAAIFYACYMLALGHVRSRFSTLRIMVWTTFSAAVCMLPIAFFFEGSMLPITLFGWAMVVGLAFISHVGGQGLVTYALAYLPTAFSSLTLLLQPVVAAILAWFLLAEPVGIMQAVGGVIVLAGILVARRG</sequence>
<feature type="transmembrane region" description="Helical" evidence="1">
    <location>
        <begin position="250"/>
        <end position="267"/>
    </location>
</feature>
<feature type="transmembrane region" description="Helical" evidence="1">
    <location>
        <begin position="187"/>
        <end position="206"/>
    </location>
</feature>
<keyword evidence="1" id="KW-1133">Transmembrane helix</keyword>
<organism evidence="3 4">
    <name type="scientific">Shinella lacus</name>
    <dbReference type="NCBI Taxonomy" id="2654216"/>
    <lineage>
        <taxon>Bacteria</taxon>
        <taxon>Pseudomonadati</taxon>
        <taxon>Pseudomonadota</taxon>
        <taxon>Alphaproteobacteria</taxon>
        <taxon>Hyphomicrobiales</taxon>
        <taxon>Rhizobiaceae</taxon>
        <taxon>Shinella</taxon>
    </lineage>
</organism>
<dbReference type="EMBL" id="WHSB02000003">
    <property type="protein sequence ID" value="MCQ4630038.1"/>
    <property type="molecule type" value="Genomic_DNA"/>
</dbReference>
<reference evidence="3" key="1">
    <citation type="submission" date="2021-07" db="EMBL/GenBank/DDBJ databases">
        <title>Shinella sp. nov., a novel member of the genus Shinella from water.</title>
        <authorList>
            <person name="Deng Y."/>
        </authorList>
    </citation>
    <scope>NUCLEOTIDE SEQUENCE</scope>
    <source>
        <strain evidence="3">CPCC 100929</strain>
    </source>
</reference>
<dbReference type="RefSeq" id="WP_256116252.1">
    <property type="nucleotide sequence ID" value="NZ_WHSB02000003.1"/>
</dbReference>
<feature type="transmembrane region" description="Helical" evidence="1">
    <location>
        <begin position="99"/>
        <end position="121"/>
    </location>
</feature>
<dbReference type="Gene3D" id="1.10.3730.20">
    <property type="match status" value="1"/>
</dbReference>
<evidence type="ECO:0000313" key="4">
    <source>
        <dbReference type="Proteomes" id="UP000996601"/>
    </source>
</evidence>
<protein>
    <submittedName>
        <fullName evidence="3">DMT family transporter</fullName>
    </submittedName>
</protein>
<dbReference type="PANTHER" id="PTHR22911:SF76">
    <property type="entry name" value="EAMA DOMAIN-CONTAINING PROTEIN"/>
    <property type="match status" value="1"/>
</dbReference>
<gene>
    <name evidence="3" type="ORF">GB927_008340</name>
</gene>
<feature type="domain" description="EamA" evidence="2">
    <location>
        <begin position="156"/>
        <end position="289"/>
    </location>
</feature>